<feature type="transmembrane region" description="Helical" evidence="1">
    <location>
        <begin position="54"/>
        <end position="79"/>
    </location>
</feature>
<dbReference type="PANTHER" id="PTHR23017">
    <property type="entry name" value="SERPENTINE RECEPTOR, CLASS X"/>
    <property type="match status" value="1"/>
</dbReference>
<dbReference type="InterPro" id="IPR019430">
    <property type="entry name" value="7TM_GPCR_serpentine_rcpt_Srx"/>
</dbReference>
<reference evidence="4" key="1">
    <citation type="journal article" date="2015" name="Nat. Genet.">
        <title>The genome and transcriptome of the zoonotic hookworm Ancylostoma ceylanicum identify infection-specific gene families.</title>
        <authorList>
            <person name="Schwarz E.M."/>
            <person name="Hu Y."/>
            <person name="Antoshechkin I."/>
            <person name="Miller M.M."/>
            <person name="Sternberg P.W."/>
            <person name="Aroian R.V."/>
        </authorList>
    </citation>
    <scope>NUCLEOTIDE SEQUENCE</scope>
    <source>
        <strain evidence="4">HY135</strain>
    </source>
</reference>
<evidence type="ECO:0000256" key="1">
    <source>
        <dbReference type="SAM" id="Phobius"/>
    </source>
</evidence>
<keyword evidence="1" id="KW-0812">Transmembrane</keyword>
<comment type="caution">
    <text evidence="3">The sequence shown here is derived from an EMBL/GenBank/DDBJ whole genome shotgun (WGS) entry which is preliminary data.</text>
</comment>
<sequence length="203" mass="22549">MEETEEINFVEPSVLDWIEAVLVLVISSFGFLINTASLFVMVRSDSFRNAFGYITAYQALCRASLLLIFAVWATPWTLFPVPESVDGLNSFLGQLSLFFEEIACHCCLLLAANSRRWAFPYFLCTTFAWEMSHTLGGGSESPPLDDRRYGSSRHCKESRGLISTQAQGSLSSISILKYAVTLSLRAASSGFSRIHSLLDIHAQ</sequence>
<gene>
    <name evidence="3" type="primary">Acey_s0217.g2400</name>
    <name evidence="3" type="ORF">Y032_0217g2400</name>
</gene>
<organism evidence="3 4">
    <name type="scientific">Ancylostoma ceylanicum</name>
    <dbReference type="NCBI Taxonomy" id="53326"/>
    <lineage>
        <taxon>Eukaryota</taxon>
        <taxon>Metazoa</taxon>
        <taxon>Ecdysozoa</taxon>
        <taxon>Nematoda</taxon>
        <taxon>Chromadorea</taxon>
        <taxon>Rhabditida</taxon>
        <taxon>Rhabditina</taxon>
        <taxon>Rhabditomorpha</taxon>
        <taxon>Strongyloidea</taxon>
        <taxon>Ancylostomatidae</taxon>
        <taxon>Ancylostomatinae</taxon>
        <taxon>Ancylostoma</taxon>
    </lineage>
</organism>
<dbReference type="OrthoDB" id="5874085at2759"/>
<dbReference type="AlphaFoldDB" id="A0A016SIW8"/>
<protein>
    <recommendedName>
        <fullName evidence="2">7TM GPCR serpentine receptor class x (Srx) domain-containing protein</fullName>
    </recommendedName>
</protein>
<keyword evidence="4" id="KW-1185">Reference proteome</keyword>
<evidence type="ECO:0000259" key="2">
    <source>
        <dbReference type="Pfam" id="PF10328"/>
    </source>
</evidence>
<evidence type="ECO:0000313" key="3">
    <source>
        <dbReference type="EMBL" id="EYB90633.1"/>
    </source>
</evidence>
<feature type="domain" description="7TM GPCR serpentine receptor class x (Srx)" evidence="2">
    <location>
        <begin position="25"/>
        <end position="113"/>
    </location>
</feature>
<evidence type="ECO:0000313" key="4">
    <source>
        <dbReference type="Proteomes" id="UP000024635"/>
    </source>
</evidence>
<dbReference type="EMBL" id="JARK01001553">
    <property type="protein sequence ID" value="EYB90633.1"/>
    <property type="molecule type" value="Genomic_DNA"/>
</dbReference>
<keyword evidence="1" id="KW-0472">Membrane</keyword>
<accession>A0A016SIW8</accession>
<proteinExistence type="predicted"/>
<feature type="transmembrane region" description="Helical" evidence="1">
    <location>
        <begin position="20"/>
        <end position="42"/>
    </location>
</feature>
<dbReference type="PANTHER" id="PTHR23017:SF3">
    <property type="entry name" value="G-PROTEIN COUPLED RECEPTORS FAMILY 1 PROFILE DOMAIN-CONTAINING PROTEIN"/>
    <property type="match status" value="1"/>
</dbReference>
<dbReference type="Pfam" id="PF10328">
    <property type="entry name" value="7TM_GPCR_Srx"/>
    <property type="match status" value="1"/>
</dbReference>
<keyword evidence="1" id="KW-1133">Transmembrane helix</keyword>
<dbReference type="Proteomes" id="UP000024635">
    <property type="component" value="Unassembled WGS sequence"/>
</dbReference>
<feature type="transmembrane region" description="Helical" evidence="1">
    <location>
        <begin position="91"/>
        <end position="112"/>
    </location>
</feature>
<name>A0A016SIW8_9BILA</name>